<feature type="transmembrane region" description="Helical" evidence="1">
    <location>
        <begin position="35"/>
        <end position="60"/>
    </location>
</feature>
<comment type="caution">
    <text evidence="2">The sequence shown here is derived from an EMBL/GenBank/DDBJ whole genome shotgun (WGS) entry which is preliminary data.</text>
</comment>
<feature type="transmembrane region" description="Helical" evidence="1">
    <location>
        <begin position="72"/>
        <end position="95"/>
    </location>
</feature>
<feature type="transmembrane region" description="Helical" evidence="1">
    <location>
        <begin position="115"/>
        <end position="140"/>
    </location>
</feature>
<organism evidence="2 3">
    <name type="scientific">Nonomuraea montanisoli</name>
    <dbReference type="NCBI Taxonomy" id="2741721"/>
    <lineage>
        <taxon>Bacteria</taxon>
        <taxon>Bacillati</taxon>
        <taxon>Actinomycetota</taxon>
        <taxon>Actinomycetes</taxon>
        <taxon>Streptosporangiales</taxon>
        <taxon>Streptosporangiaceae</taxon>
        <taxon>Nonomuraea</taxon>
    </lineage>
</organism>
<feature type="transmembrane region" description="Helical" evidence="1">
    <location>
        <begin position="152"/>
        <end position="173"/>
    </location>
</feature>
<feature type="transmembrane region" description="Helical" evidence="1">
    <location>
        <begin position="193"/>
        <end position="208"/>
    </location>
</feature>
<keyword evidence="1" id="KW-0472">Membrane</keyword>
<dbReference type="Pfam" id="PF11139">
    <property type="entry name" value="SfLAP"/>
    <property type="match status" value="1"/>
</dbReference>
<dbReference type="RefSeq" id="WP_175591016.1">
    <property type="nucleotide sequence ID" value="NZ_JABWGN010000007.1"/>
</dbReference>
<dbReference type="AlphaFoldDB" id="A0A7Y6I8B6"/>
<dbReference type="Proteomes" id="UP000586042">
    <property type="component" value="Unassembled WGS sequence"/>
</dbReference>
<keyword evidence="1" id="KW-0812">Transmembrane</keyword>
<reference evidence="2 3" key="1">
    <citation type="submission" date="2020-06" db="EMBL/GenBank/DDBJ databases">
        <title>Nonomuraea sp. SMC257, a novel actinomycete isolated from soil.</title>
        <authorList>
            <person name="Chanama M."/>
        </authorList>
    </citation>
    <scope>NUCLEOTIDE SEQUENCE [LARGE SCALE GENOMIC DNA]</scope>
    <source>
        <strain evidence="2 3">SMC257</strain>
    </source>
</reference>
<evidence type="ECO:0000313" key="2">
    <source>
        <dbReference type="EMBL" id="NUW33568.1"/>
    </source>
</evidence>
<name>A0A7Y6I8B6_9ACTN</name>
<keyword evidence="1" id="KW-1133">Transmembrane helix</keyword>
<evidence type="ECO:0000256" key="1">
    <source>
        <dbReference type="SAM" id="Phobius"/>
    </source>
</evidence>
<accession>A0A7Y6I8B6</accession>
<protein>
    <submittedName>
        <fullName evidence="2">GAP family protein</fullName>
    </submittedName>
</protein>
<dbReference type="EMBL" id="JABWGN010000007">
    <property type="protein sequence ID" value="NUW33568.1"/>
    <property type="molecule type" value="Genomic_DNA"/>
</dbReference>
<gene>
    <name evidence="2" type="ORF">HTZ77_19330</name>
</gene>
<sequence>MDLAILPLAVTMMMGPQIMSAIILATTERPVRASLAFLAGVALAATIGVAILRGVFLLLGGGGRLGHPSDHGALGTIIQIALVLLLVALAVKNYVTRAGAEPPKWLGALMEAGPGKAFTTGFLLILLMPSDLMVMATVGARLAQSHESLGAAVPFLAATVLIAALPLLALLIFHRRAKKVMPQVRTWANTHGWLINILACLIFVVLILA</sequence>
<evidence type="ECO:0000313" key="3">
    <source>
        <dbReference type="Proteomes" id="UP000586042"/>
    </source>
</evidence>
<keyword evidence="3" id="KW-1185">Reference proteome</keyword>
<proteinExistence type="predicted"/>
<dbReference type="InterPro" id="IPR021315">
    <property type="entry name" value="Gap/Sap"/>
</dbReference>